<dbReference type="PANTHER" id="PTHR37984:SF5">
    <property type="entry name" value="PROTEIN NYNRIN-LIKE"/>
    <property type="match status" value="1"/>
</dbReference>
<organism evidence="3 4">
    <name type="scientific">Phytophthora fragariaefolia</name>
    <dbReference type="NCBI Taxonomy" id="1490495"/>
    <lineage>
        <taxon>Eukaryota</taxon>
        <taxon>Sar</taxon>
        <taxon>Stramenopiles</taxon>
        <taxon>Oomycota</taxon>
        <taxon>Peronosporomycetes</taxon>
        <taxon>Peronosporales</taxon>
        <taxon>Peronosporaceae</taxon>
        <taxon>Phytophthora</taxon>
    </lineage>
</organism>
<dbReference type="InterPro" id="IPR001584">
    <property type="entry name" value="Integrase_cat-core"/>
</dbReference>
<feature type="domain" description="Integrase catalytic" evidence="2">
    <location>
        <begin position="239"/>
        <end position="310"/>
    </location>
</feature>
<dbReference type="PROSITE" id="PS50994">
    <property type="entry name" value="INTEGRASE"/>
    <property type="match status" value="1"/>
</dbReference>
<evidence type="ECO:0000259" key="2">
    <source>
        <dbReference type="PROSITE" id="PS50994"/>
    </source>
</evidence>
<accession>A0A9W6WN38</accession>
<dbReference type="Gene3D" id="3.30.420.10">
    <property type="entry name" value="Ribonuclease H-like superfamily/Ribonuclease H"/>
    <property type="match status" value="1"/>
</dbReference>
<proteinExistence type="predicted"/>
<feature type="region of interest" description="Disordered" evidence="1">
    <location>
        <begin position="28"/>
        <end position="101"/>
    </location>
</feature>
<dbReference type="AlphaFoldDB" id="A0A9W6WN38"/>
<dbReference type="InterPro" id="IPR036397">
    <property type="entry name" value="RNaseH_sf"/>
</dbReference>
<dbReference type="Proteomes" id="UP001165121">
    <property type="component" value="Unassembled WGS sequence"/>
</dbReference>
<feature type="compositionally biased region" description="Basic and acidic residues" evidence="1">
    <location>
        <begin position="91"/>
        <end position="101"/>
    </location>
</feature>
<dbReference type="EMBL" id="BSXT01000181">
    <property type="protein sequence ID" value="GMF20037.1"/>
    <property type="molecule type" value="Genomic_DNA"/>
</dbReference>
<dbReference type="PANTHER" id="PTHR37984">
    <property type="entry name" value="PROTEIN CBG26694"/>
    <property type="match status" value="1"/>
</dbReference>
<dbReference type="FunFam" id="1.10.340.70:FF:000001">
    <property type="entry name" value="Retrovirus-related Pol polyprotein from transposon gypsy-like Protein"/>
    <property type="match status" value="1"/>
</dbReference>
<evidence type="ECO:0000256" key="1">
    <source>
        <dbReference type="SAM" id="MobiDB-lite"/>
    </source>
</evidence>
<comment type="caution">
    <text evidence="3">The sequence shown here is derived from an EMBL/GenBank/DDBJ whole genome shotgun (WGS) entry which is preliminary data.</text>
</comment>
<dbReference type="InterPro" id="IPR012337">
    <property type="entry name" value="RNaseH-like_sf"/>
</dbReference>
<dbReference type="Pfam" id="PF17921">
    <property type="entry name" value="Integrase_H2C2"/>
    <property type="match status" value="1"/>
</dbReference>
<evidence type="ECO:0000313" key="4">
    <source>
        <dbReference type="Proteomes" id="UP001165121"/>
    </source>
</evidence>
<protein>
    <submittedName>
        <fullName evidence="3">Unnamed protein product</fullName>
    </submittedName>
</protein>
<keyword evidence="4" id="KW-1185">Reference proteome</keyword>
<evidence type="ECO:0000313" key="3">
    <source>
        <dbReference type="EMBL" id="GMF20037.1"/>
    </source>
</evidence>
<dbReference type="SUPFAM" id="SSF53098">
    <property type="entry name" value="Ribonuclease H-like"/>
    <property type="match status" value="1"/>
</dbReference>
<name>A0A9W6WN38_9STRA</name>
<dbReference type="InterPro" id="IPR050951">
    <property type="entry name" value="Retrovirus_Pol_polyprotein"/>
</dbReference>
<reference evidence="3" key="1">
    <citation type="submission" date="2023-04" db="EMBL/GenBank/DDBJ databases">
        <title>Phytophthora fragariaefolia NBRC 109709.</title>
        <authorList>
            <person name="Ichikawa N."/>
            <person name="Sato H."/>
            <person name="Tonouchi N."/>
        </authorList>
    </citation>
    <scope>NUCLEOTIDE SEQUENCE</scope>
    <source>
        <strain evidence="3">NBRC 109709</strain>
    </source>
</reference>
<dbReference type="GO" id="GO:0015074">
    <property type="term" value="P:DNA integration"/>
    <property type="evidence" value="ECO:0007669"/>
    <property type="project" value="InterPro"/>
</dbReference>
<dbReference type="InterPro" id="IPR041588">
    <property type="entry name" value="Integrase_H2C2"/>
</dbReference>
<gene>
    <name evidence="3" type="ORF">Pfra01_000226700</name>
</gene>
<dbReference type="Gene3D" id="1.10.340.70">
    <property type="match status" value="1"/>
</dbReference>
<dbReference type="GO" id="GO:0003676">
    <property type="term" value="F:nucleic acid binding"/>
    <property type="evidence" value="ECO:0007669"/>
    <property type="project" value="InterPro"/>
</dbReference>
<sequence>MVTHRGNCFDFALKSRLITAITRQQTQAAKKRVRFADTHDEDSEALLMEPEPPDRPNDATTESSHVENGEIFPGAAERPPSAEDVDPLEVQEERRRRVGRAQDEELRWANLKLVLKGESSSLGYKAAREAWKMANRFVLSDDGLLYFLGENRRWGKDRMNETVLRLVVPTTMVQEVSQSCHDSLEGGHEGIVQTFHIVKADYYWIGLYADVERHVRSCPNCSSSKSHSQLRGYSPGNILAERPLQIVSMDFVIPLPKSRRGSTALLLFQCAFTGFVMAKAMSDTSALCVAQAFEECVYRRFGAPSLIRHD</sequence>
<dbReference type="OrthoDB" id="95964at2759"/>